<dbReference type="EMBL" id="CP001141">
    <property type="protein sequence ID" value="ACI65186.1"/>
    <property type="molecule type" value="Genomic_DNA"/>
</dbReference>
<evidence type="ECO:0000256" key="1">
    <source>
        <dbReference type="SAM" id="MobiDB-lite"/>
    </source>
</evidence>
<protein>
    <recommendedName>
        <fullName evidence="2">DUF6824 domain-containing protein</fullName>
    </recommendedName>
</protein>
<feature type="compositionally biased region" description="Polar residues" evidence="1">
    <location>
        <begin position="188"/>
        <end position="202"/>
    </location>
</feature>
<dbReference type="KEGG" id="pti:PHATR_36843"/>
<dbReference type="RefSeq" id="XP_002185716.1">
    <property type="nucleotide sequence ID" value="XM_002185680.1"/>
</dbReference>
<feature type="region of interest" description="Disordered" evidence="1">
    <location>
        <begin position="1"/>
        <end position="30"/>
    </location>
</feature>
<feature type="domain" description="DUF6824" evidence="2">
    <location>
        <begin position="51"/>
        <end position="141"/>
    </location>
</feature>
<dbReference type="OrthoDB" id="48310at2759"/>
<dbReference type="HOGENOM" id="CLU_691629_0_0_1"/>
<feature type="compositionally biased region" description="Basic and acidic residues" evidence="1">
    <location>
        <begin position="372"/>
        <end position="382"/>
    </location>
</feature>
<dbReference type="GeneID" id="7204549"/>
<gene>
    <name evidence="3" type="ORF">PHATR_36843</name>
</gene>
<reference evidence="4" key="2">
    <citation type="submission" date="2008-08" db="EMBL/GenBank/DDBJ databases">
        <authorList>
            <consortium name="Diatom Consortium"/>
            <person name="Grigoriev I."/>
            <person name="Grimwood J."/>
            <person name="Kuo A."/>
            <person name="Otillar R.P."/>
            <person name="Salamov A."/>
            <person name="Detter J.C."/>
            <person name="Lindquist E."/>
            <person name="Shapiro H."/>
            <person name="Lucas S."/>
            <person name="Glavina del Rio T."/>
            <person name="Pitluck S."/>
            <person name="Rokhsar D."/>
            <person name="Bowler C."/>
        </authorList>
    </citation>
    <scope>GENOME REANNOTATION</scope>
    <source>
        <strain evidence="4">CCAP 1055/1</strain>
    </source>
</reference>
<reference evidence="3 4" key="1">
    <citation type="journal article" date="2008" name="Nature">
        <title>The Phaeodactylum genome reveals the evolutionary history of diatom genomes.</title>
        <authorList>
            <person name="Bowler C."/>
            <person name="Allen A.E."/>
            <person name="Badger J.H."/>
            <person name="Grimwood J."/>
            <person name="Jabbari K."/>
            <person name="Kuo A."/>
            <person name="Maheswari U."/>
            <person name="Martens C."/>
            <person name="Maumus F."/>
            <person name="Otillar R.P."/>
            <person name="Rayko E."/>
            <person name="Salamov A."/>
            <person name="Vandepoele K."/>
            <person name="Beszteri B."/>
            <person name="Gruber A."/>
            <person name="Heijde M."/>
            <person name="Katinka M."/>
            <person name="Mock T."/>
            <person name="Valentin K."/>
            <person name="Verret F."/>
            <person name="Berges J.A."/>
            <person name="Brownlee C."/>
            <person name="Cadoret J.P."/>
            <person name="Chiovitti A."/>
            <person name="Choi C.J."/>
            <person name="Coesel S."/>
            <person name="De Martino A."/>
            <person name="Detter J.C."/>
            <person name="Durkin C."/>
            <person name="Falciatore A."/>
            <person name="Fournet J."/>
            <person name="Haruta M."/>
            <person name="Huysman M.J."/>
            <person name="Jenkins B.D."/>
            <person name="Jiroutova K."/>
            <person name="Jorgensen R.E."/>
            <person name="Joubert Y."/>
            <person name="Kaplan A."/>
            <person name="Kroger N."/>
            <person name="Kroth P.G."/>
            <person name="La Roche J."/>
            <person name="Lindquist E."/>
            <person name="Lommer M."/>
            <person name="Martin-Jezequel V."/>
            <person name="Lopez P.J."/>
            <person name="Lucas S."/>
            <person name="Mangogna M."/>
            <person name="McGinnis K."/>
            <person name="Medlin L.K."/>
            <person name="Montsant A."/>
            <person name="Oudot-Le Secq M.P."/>
            <person name="Napoli C."/>
            <person name="Obornik M."/>
            <person name="Parker M.S."/>
            <person name="Petit J.L."/>
            <person name="Porcel B.M."/>
            <person name="Poulsen N."/>
            <person name="Robison M."/>
            <person name="Rychlewski L."/>
            <person name="Rynearson T.A."/>
            <person name="Schmutz J."/>
            <person name="Shapiro H."/>
            <person name="Siaut M."/>
            <person name="Stanley M."/>
            <person name="Sussman M.R."/>
            <person name="Taylor A.R."/>
            <person name="Vardi A."/>
            <person name="von Dassow P."/>
            <person name="Vyverman W."/>
            <person name="Willis A."/>
            <person name="Wyrwicz L.S."/>
            <person name="Rokhsar D.S."/>
            <person name="Weissenbach J."/>
            <person name="Armbrust E.V."/>
            <person name="Green B.R."/>
            <person name="Van de Peer Y."/>
            <person name="Grigoriev I.V."/>
        </authorList>
    </citation>
    <scope>NUCLEOTIDE SEQUENCE [LARGE SCALE GENOMIC DNA]</scope>
    <source>
        <strain evidence="3 4">CCAP 1055/1</strain>
    </source>
</reference>
<evidence type="ECO:0000313" key="3">
    <source>
        <dbReference type="EMBL" id="ACI65186.1"/>
    </source>
</evidence>
<dbReference type="PaxDb" id="2850-Phatr36843"/>
<sequence>MTADTTQKRSKRNQQGYESKNNNYNNNKMSTTYSSVGGTAVKRIRVPHPNDVLSGRGGGINSHVGNVRFREWVAVRKNDYTLAPSKADKARVAKEVIDLVEHQTPPGRFLQKDPTAVGGAGWWVEIDEERVMAKTSQALREGAPQIRALHRDELDERKSNYDRRRKADAKPESSGKNNKRSLEEMRSAASSPATTTPVSNSISRMHEQAVNELRANAEAAREAKQVRLEYGGNVVLPSEETPPLTSTKIEDNDAMVLPPPLDLDCVPAPHKNMKRTHSLALSDLGNTDDWCATDFVNPFEDEYEAQEFSWTPPSPRPGILRESSTSNNSDMGGIGALMRSDSSRSNTSSSNHNTSNNGVRPKNTVANMSNRYGKDSKHKDEITPLDEWWDVDSYVPVSP</sequence>
<feature type="region of interest" description="Disordered" evidence="1">
    <location>
        <begin position="305"/>
        <end position="385"/>
    </location>
</feature>
<proteinExistence type="predicted"/>
<dbReference type="eggNOG" id="ENOG502T9X5">
    <property type="taxonomic scope" value="Eukaryota"/>
</dbReference>
<dbReference type="AlphaFoldDB" id="B5Y3U1"/>
<name>B5Y3U1_PHATC</name>
<feature type="compositionally biased region" description="Low complexity" evidence="1">
    <location>
        <begin position="19"/>
        <end position="30"/>
    </location>
</feature>
<evidence type="ECO:0000259" key="2">
    <source>
        <dbReference type="Pfam" id="PF20710"/>
    </source>
</evidence>
<dbReference type="Proteomes" id="UP000000759">
    <property type="component" value="Chromosome 11"/>
</dbReference>
<keyword evidence="4" id="KW-1185">Reference proteome</keyword>
<dbReference type="Pfam" id="PF20710">
    <property type="entry name" value="DUF6824"/>
    <property type="match status" value="1"/>
</dbReference>
<feature type="region of interest" description="Disordered" evidence="1">
    <location>
        <begin position="135"/>
        <end position="202"/>
    </location>
</feature>
<dbReference type="InParanoid" id="B5Y3U1"/>
<organism evidence="3 4">
    <name type="scientific">Phaeodactylum tricornutum (strain CCAP 1055/1)</name>
    <dbReference type="NCBI Taxonomy" id="556484"/>
    <lineage>
        <taxon>Eukaryota</taxon>
        <taxon>Sar</taxon>
        <taxon>Stramenopiles</taxon>
        <taxon>Ochrophyta</taxon>
        <taxon>Bacillariophyta</taxon>
        <taxon>Bacillariophyceae</taxon>
        <taxon>Bacillariophycidae</taxon>
        <taxon>Naviculales</taxon>
        <taxon>Phaeodactylaceae</taxon>
        <taxon>Phaeodactylum</taxon>
    </lineage>
</organism>
<feature type="compositionally biased region" description="Low complexity" evidence="1">
    <location>
        <begin position="339"/>
        <end position="357"/>
    </location>
</feature>
<evidence type="ECO:0000313" key="4">
    <source>
        <dbReference type="Proteomes" id="UP000000759"/>
    </source>
</evidence>
<dbReference type="InterPro" id="IPR049227">
    <property type="entry name" value="DUF6824"/>
</dbReference>
<feature type="compositionally biased region" description="Basic and acidic residues" evidence="1">
    <location>
        <begin position="149"/>
        <end position="162"/>
    </location>
</feature>
<accession>B5Y3U1</accession>